<name>A0AAV4YDJ0_CAEEX</name>
<proteinExistence type="predicted"/>
<evidence type="ECO:0000313" key="2">
    <source>
        <dbReference type="EMBL" id="GIZ04237.1"/>
    </source>
</evidence>
<keyword evidence="3" id="KW-1185">Reference proteome</keyword>
<dbReference type="Proteomes" id="UP001054945">
    <property type="component" value="Unassembled WGS sequence"/>
</dbReference>
<feature type="compositionally biased region" description="Basic and acidic residues" evidence="1">
    <location>
        <begin position="43"/>
        <end position="60"/>
    </location>
</feature>
<reference evidence="2 3" key="1">
    <citation type="submission" date="2021-06" db="EMBL/GenBank/DDBJ databases">
        <title>Caerostris extrusa draft genome.</title>
        <authorList>
            <person name="Kono N."/>
            <person name="Arakawa K."/>
        </authorList>
    </citation>
    <scope>NUCLEOTIDE SEQUENCE [LARGE SCALE GENOMIC DNA]</scope>
</reference>
<gene>
    <name evidence="2" type="ORF">CEXT_311761</name>
</gene>
<feature type="region of interest" description="Disordered" evidence="1">
    <location>
        <begin position="39"/>
        <end position="85"/>
    </location>
</feature>
<protein>
    <submittedName>
        <fullName evidence="2">Uncharacterized protein</fullName>
    </submittedName>
</protein>
<comment type="caution">
    <text evidence="2">The sequence shown here is derived from an EMBL/GenBank/DDBJ whole genome shotgun (WGS) entry which is preliminary data.</text>
</comment>
<dbReference type="EMBL" id="BPLR01001708">
    <property type="protein sequence ID" value="GIZ04237.1"/>
    <property type="molecule type" value="Genomic_DNA"/>
</dbReference>
<feature type="region of interest" description="Disordered" evidence="1">
    <location>
        <begin position="1"/>
        <end position="23"/>
    </location>
</feature>
<organism evidence="2 3">
    <name type="scientific">Caerostris extrusa</name>
    <name type="common">Bark spider</name>
    <name type="synonym">Caerostris bankana</name>
    <dbReference type="NCBI Taxonomy" id="172846"/>
    <lineage>
        <taxon>Eukaryota</taxon>
        <taxon>Metazoa</taxon>
        <taxon>Ecdysozoa</taxon>
        <taxon>Arthropoda</taxon>
        <taxon>Chelicerata</taxon>
        <taxon>Arachnida</taxon>
        <taxon>Araneae</taxon>
        <taxon>Araneomorphae</taxon>
        <taxon>Entelegynae</taxon>
        <taxon>Araneoidea</taxon>
        <taxon>Araneidae</taxon>
        <taxon>Caerostris</taxon>
    </lineage>
</organism>
<sequence>MNGEIGPPLTLTQNRDSPNQAGEISAWAVSCEEDARGPLLPNEVRDIDPHTGRDEWRNRADINPNSEQRFPEPSSRYQHGRSAARRMQRLSYYPMKSGKILTQT</sequence>
<dbReference type="AlphaFoldDB" id="A0AAV4YDJ0"/>
<evidence type="ECO:0000256" key="1">
    <source>
        <dbReference type="SAM" id="MobiDB-lite"/>
    </source>
</evidence>
<evidence type="ECO:0000313" key="3">
    <source>
        <dbReference type="Proteomes" id="UP001054945"/>
    </source>
</evidence>
<accession>A0AAV4YDJ0</accession>
<feature type="compositionally biased region" description="Polar residues" evidence="1">
    <location>
        <begin position="10"/>
        <end position="22"/>
    </location>
</feature>